<dbReference type="Proteomes" id="UP000288096">
    <property type="component" value="Unassembled WGS sequence"/>
</dbReference>
<name>A0A401FYK2_9BACT</name>
<organism evidence="2 3">
    <name type="scientific">Desulfonema ishimotonii</name>
    <dbReference type="NCBI Taxonomy" id="45657"/>
    <lineage>
        <taxon>Bacteria</taxon>
        <taxon>Pseudomonadati</taxon>
        <taxon>Thermodesulfobacteriota</taxon>
        <taxon>Desulfobacteria</taxon>
        <taxon>Desulfobacterales</taxon>
        <taxon>Desulfococcaceae</taxon>
        <taxon>Desulfonema</taxon>
    </lineage>
</organism>
<dbReference type="AlphaFoldDB" id="A0A401FYK2"/>
<gene>
    <name evidence="2" type="ORF">DENIS_3011</name>
</gene>
<keyword evidence="3" id="KW-1185">Reference proteome</keyword>
<reference evidence="3" key="2">
    <citation type="submission" date="2019-01" db="EMBL/GenBank/DDBJ databases">
        <title>Genome sequence of Desulfonema ishimotonii strain Tokyo 01.</title>
        <authorList>
            <person name="Fukui M."/>
        </authorList>
    </citation>
    <scope>NUCLEOTIDE SEQUENCE [LARGE SCALE GENOMIC DNA]</scope>
    <source>
        <strain evidence="3">Tokyo 01</strain>
    </source>
</reference>
<proteinExistence type="predicted"/>
<sequence>MFIFWRIVFMGVSLLGLNLLFDATCISTPKRHSFQAETKKGAHPESAPLPERSIDDGVKDII</sequence>
<reference evidence="3" key="1">
    <citation type="submission" date="2017-11" db="EMBL/GenBank/DDBJ databases">
        <authorList>
            <person name="Watanabe M."/>
            <person name="Kojima H."/>
        </authorList>
    </citation>
    <scope>NUCLEOTIDE SEQUENCE [LARGE SCALE GENOMIC DNA]</scope>
    <source>
        <strain evidence="3">Tokyo 01</strain>
    </source>
</reference>
<evidence type="ECO:0000313" key="2">
    <source>
        <dbReference type="EMBL" id="GBC62048.1"/>
    </source>
</evidence>
<comment type="caution">
    <text evidence="2">The sequence shown here is derived from an EMBL/GenBank/DDBJ whole genome shotgun (WGS) entry which is preliminary data.</text>
</comment>
<evidence type="ECO:0000313" key="3">
    <source>
        <dbReference type="Proteomes" id="UP000288096"/>
    </source>
</evidence>
<protein>
    <submittedName>
        <fullName evidence="2">Uncharacterized protein</fullName>
    </submittedName>
</protein>
<feature type="compositionally biased region" description="Basic and acidic residues" evidence="1">
    <location>
        <begin position="52"/>
        <end position="62"/>
    </location>
</feature>
<accession>A0A401FYK2</accession>
<feature type="region of interest" description="Disordered" evidence="1">
    <location>
        <begin position="34"/>
        <end position="62"/>
    </location>
</feature>
<evidence type="ECO:0000256" key="1">
    <source>
        <dbReference type="SAM" id="MobiDB-lite"/>
    </source>
</evidence>
<dbReference type="EMBL" id="BEXT01000001">
    <property type="protein sequence ID" value="GBC62048.1"/>
    <property type="molecule type" value="Genomic_DNA"/>
</dbReference>